<dbReference type="Gene3D" id="3.30.530.20">
    <property type="match status" value="1"/>
</dbReference>
<evidence type="ECO:0000256" key="3">
    <source>
        <dbReference type="ARBA" id="ARBA00023265"/>
    </source>
</evidence>
<reference evidence="5" key="1">
    <citation type="journal article" date="2023" name="Science">
        <title>Elucidation of the pathway for biosynthesis of saponin adjuvants from the soapbark tree.</title>
        <authorList>
            <person name="Reed J."/>
            <person name="Orme A."/>
            <person name="El-Demerdash A."/>
            <person name="Owen C."/>
            <person name="Martin L.B.B."/>
            <person name="Misra R.C."/>
            <person name="Kikuchi S."/>
            <person name="Rejzek M."/>
            <person name="Martin A.C."/>
            <person name="Harkess A."/>
            <person name="Leebens-Mack J."/>
            <person name="Louveau T."/>
            <person name="Stephenson M.J."/>
            <person name="Osbourn A."/>
        </authorList>
    </citation>
    <scope>NUCLEOTIDE SEQUENCE</scope>
    <source>
        <strain evidence="5">S10</strain>
    </source>
</reference>
<dbReference type="GO" id="GO:0005737">
    <property type="term" value="C:cytoplasm"/>
    <property type="evidence" value="ECO:0007669"/>
    <property type="project" value="TreeGrafter"/>
</dbReference>
<dbReference type="InterPro" id="IPR050279">
    <property type="entry name" value="Plant_def-hormone_signal"/>
</dbReference>
<evidence type="ECO:0000259" key="4">
    <source>
        <dbReference type="SMART" id="SM01037"/>
    </source>
</evidence>
<dbReference type="Proteomes" id="UP001163823">
    <property type="component" value="Chromosome 2"/>
</dbReference>
<dbReference type="SUPFAM" id="SSF55961">
    <property type="entry name" value="Bet v1-like"/>
    <property type="match status" value="1"/>
</dbReference>
<dbReference type="AlphaFoldDB" id="A0AAD7QF13"/>
<comment type="similarity">
    <text evidence="1">Belongs to the BetVI family.</text>
</comment>
<dbReference type="InterPro" id="IPR000916">
    <property type="entry name" value="Bet_v_I/MLP"/>
</dbReference>
<keyword evidence="3" id="KW-0568">Pathogenesis-related protein</keyword>
<dbReference type="KEGG" id="qsa:O6P43_003608"/>
<keyword evidence="2" id="KW-0611">Plant defense</keyword>
<dbReference type="Pfam" id="PF00407">
    <property type="entry name" value="Bet_v_1"/>
    <property type="match status" value="1"/>
</dbReference>
<dbReference type="InterPro" id="IPR024949">
    <property type="entry name" value="Bet_v_I_allergen"/>
</dbReference>
<evidence type="ECO:0000313" key="5">
    <source>
        <dbReference type="EMBL" id="KAJ7980321.1"/>
    </source>
</evidence>
<sequence>MGVFTDETEISSAIPPARLFKAFVLQADNLIPKILPHAISSIEIIEGDGGPGTIKKINFAQGNGYLKHKIDSVDKENLIDNYSLIGGDGLSEKLEKISFNIKFLASGEGTLVKRTSTFHTKGDSDIDIEEEIKGDKEKVTGLFKAVEAYLLANPNEYN</sequence>
<feature type="domain" description="Bet v I/Major latex protein" evidence="4">
    <location>
        <begin position="1"/>
        <end position="153"/>
    </location>
</feature>
<dbReference type="FunFam" id="3.30.530.20:FF:000007">
    <property type="entry name" value="Major pollen allergen Bet v 1-A"/>
    <property type="match status" value="1"/>
</dbReference>
<dbReference type="GO" id="GO:0004864">
    <property type="term" value="F:protein phosphatase inhibitor activity"/>
    <property type="evidence" value="ECO:0007669"/>
    <property type="project" value="InterPro"/>
</dbReference>
<accession>A0AAD7QF13</accession>
<dbReference type="PANTHER" id="PTHR31213:SF55">
    <property type="entry name" value="STRESS-INDUCED PROTEIN SAM22"/>
    <property type="match status" value="1"/>
</dbReference>
<dbReference type="PRINTS" id="PR00634">
    <property type="entry name" value="BETALLERGEN"/>
</dbReference>
<dbReference type="EMBL" id="JARAOO010000002">
    <property type="protein sequence ID" value="KAJ7980321.1"/>
    <property type="molecule type" value="Genomic_DNA"/>
</dbReference>
<evidence type="ECO:0000256" key="1">
    <source>
        <dbReference type="ARBA" id="ARBA00009744"/>
    </source>
</evidence>
<dbReference type="GO" id="GO:0009738">
    <property type="term" value="P:abscisic acid-activated signaling pathway"/>
    <property type="evidence" value="ECO:0007669"/>
    <property type="project" value="InterPro"/>
</dbReference>
<evidence type="ECO:0000256" key="2">
    <source>
        <dbReference type="ARBA" id="ARBA00022821"/>
    </source>
</evidence>
<dbReference type="SMART" id="SM01037">
    <property type="entry name" value="Bet_v_1"/>
    <property type="match status" value="1"/>
</dbReference>
<dbReference type="GO" id="GO:0006952">
    <property type="term" value="P:defense response"/>
    <property type="evidence" value="ECO:0007669"/>
    <property type="project" value="UniProtKB-KW"/>
</dbReference>
<evidence type="ECO:0000313" key="6">
    <source>
        <dbReference type="Proteomes" id="UP001163823"/>
    </source>
</evidence>
<dbReference type="PANTHER" id="PTHR31213">
    <property type="entry name" value="OS08G0374000 PROTEIN-RELATED"/>
    <property type="match status" value="1"/>
</dbReference>
<gene>
    <name evidence="5" type="ORF">O6P43_003608</name>
</gene>
<comment type="caution">
    <text evidence="5">The sequence shown here is derived from an EMBL/GenBank/DDBJ whole genome shotgun (WGS) entry which is preliminary data.</text>
</comment>
<proteinExistence type="inferred from homology"/>
<name>A0AAD7QF13_QUISA</name>
<dbReference type="GO" id="GO:0038023">
    <property type="term" value="F:signaling receptor activity"/>
    <property type="evidence" value="ECO:0007669"/>
    <property type="project" value="InterPro"/>
</dbReference>
<organism evidence="5 6">
    <name type="scientific">Quillaja saponaria</name>
    <name type="common">Soap bark tree</name>
    <dbReference type="NCBI Taxonomy" id="32244"/>
    <lineage>
        <taxon>Eukaryota</taxon>
        <taxon>Viridiplantae</taxon>
        <taxon>Streptophyta</taxon>
        <taxon>Embryophyta</taxon>
        <taxon>Tracheophyta</taxon>
        <taxon>Spermatophyta</taxon>
        <taxon>Magnoliopsida</taxon>
        <taxon>eudicotyledons</taxon>
        <taxon>Gunneridae</taxon>
        <taxon>Pentapetalae</taxon>
        <taxon>rosids</taxon>
        <taxon>fabids</taxon>
        <taxon>Fabales</taxon>
        <taxon>Quillajaceae</taxon>
        <taxon>Quillaja</taxon>
    </lineage>
</organism>
<dbReference type="GO" id="GO:0005634">
    <property type="term" value="C:nucleus"/>
    <property type="evidence" value="ECO:0007669"/>
    <property type="project" value="TreeGrafter"/>
</dbReference>
<dbReference type="CDD" id="cd07816">
    <property type="entry name" value="Bet_v1-like"/>
    <property type="match status" value="1"/>
</dbReference>
<keyword evidence="6" id="KW-1185">Reference proteome</keyword>
<dbReference type="InterPro" id="IPR023393">
    <property type="entry name" value="START-like_dom_sf"/>
</dbReference>
<protein>
    <submittedName>
        <fullName evidence="5">Major allergen d 1</fullName>
    </submittedName>
</protein>
<dbReference type="GO" id="GO:0010427">
    <property type="term" value="F:abscisic acid binding"/>
    <property type="evidence" value="ECO:0007669"/>
    <property type="project" value="InterPro"/>
</dbReference>